<feature type="chain" id="PRO_5010735766" description="Lipoprotein" evidence="1">
    <location>
        <begin position="19"/>
        <end position="110"/>
    </location>
</feature>
<name>A0A1V0P4A4_LACLL</name>
<dbReference type="EMBL" id="CP015902">
    <property type="protein sequence ID" value="ARE21593.1"/>
    <property type="molecule type" value="Genomic_DNA"/>
</dbReference>
<proteinExistence type="predicted"/>
<evidence type="ECO:0008006" key="4">
    <source>
        <dbReference type="Google" id="ProtNLM"/>
    </source>
</evidence>
<accession>A0A1V0P4A4</accession>
<feature type="signal peptide" evidence="1">
    <location>
        <begin position="1"/>
        <end position="18"/>
    </location>
</feature>
<dbReference type="Proteomes" id="UP000192095">
    <property type="component" value="Chromosome"/>
</dbReference>
<dbReference type="PROSITE" id="PS51257">
    <property type="entry name" value="PROKAR_LIPOPROTEIN"/>
    <property type="match status" value="1"/>
</dbReference>
<dbReference type="RefSeq" id="WP_021722622.1">
    <property type="nucleotide sequence ID" value="NZ_CP015902.2"/>
</dbReference>
<protein>
    <recommendedName>
        <fullName evidence="4">Lipoprotein</fullName>
    </recommendedName>
</protein>
<keyword evidence="1" id="KW-0732">Signal</keyword>
<gene>
    <name evidence="2" type="ORF">LLUC06_2051</name>
</gene>
<evidence type="ECO:0000256" key="1">
    <source>
        <dbReference type="SAM" id="SignalP"/>
    </source>
</evidence>
<evidence type="ECO:0000313" key="3">
    <source>
        <dbReference type="Proteomes" id="UP000192095"/>
    </source>
</evidence>
<evidence type="ECO:0000313" key="2">
    <source>
        <dbReference type="EMBL" id="ARE21593.1"/>
    </source>
</evidence>
<dbReference type="AlphaFoldDB" id="A0A1V0P4A4"/>
<reference evidence="2 3" key="1">
    <citation type="journal article" date="2017" name="BMC Genomics">
        <title>Comparative and functional genomics of the Lactococcus lactis taxon; insights into evolution and niche adaptation.</title>
        <authorList>
            <person name="Kelleher P."/>
            <person name="Bottacini F."/>
            <person name="Mahony J."/>
            <person name="Kilcawley K.N."/>
            <person name="van Sinderen D."/>
        </authorList>
    </citation>
    <scope>NUCLEOTIDE SEQUENCE [LARGE SCALE GENOMIC DNA]</scope>
    <source>
        <strain evidence="2 3">UC06</strain>
    </source>
</reference>
<organism evidence="2 3">
    <name type="scientific">Lactococcus lactis subsp. lactis</name>
    <name type="common">Streptococcus lactis</name>
    <dbReference type="NCBI Taxonomy" id="1360"/>
    <lineage>
        <taxon>Bacteria</taxon>
        <taxon>Bacillati</taxon>
        <taxon>Bacillota</taxon>
        <taxon>Bacilli</taxon>
        <taxon>Lactobacillales</taxon>
        <taxon>Streptococcaceae</taxon>
        <taxon>Lactococcus</taxon>
    </lineage>
</organism>
<sequence>MKKVSLVVLTFGAMMALAACGNTNQLNGTYQRTGGYTDIVTFDKDKMLMNGGDPDKSQNPDPAWTANYKIDKDKIKITMTNGYDKGNTREKSFSKTDNSITIDGITYTKK</sequence>